<dbReference type="EMBL" id="AUZY01000676">
    <property type="protein sequence ID" value="EQD78059.1"/>
    <property type="molecule type" value="Genomic_DNA"/>
</dbReference>
<dbReference type="AlphaFoldDB" id="T1D9E6"/>
<sequence>MAPGYMSYVYRRKNGDRVYLEERESYRVKGKVRNRFVRYLGVEGATPGVPRRELDRVLHGDSRRAGAVRLLWALAEDLRFRATIDRIGGRRSSSEIPSAGTYLTAWAINRVLDPESATQLGPWIATTDLPLLTGFPDEAFVKDQFLNALDIVCHDEPAIAQVIDHTRK</sequence>
<comment type="caution">
    <text evidence="1">The sequence shown here is derived from an EMBL/GenBank/DDBJ whole genome shotgun (WGS) entry which is preliminary data.</text>
</comment>
<gene>
    <name evidence="1" type="ORF">B1B_00922</name>
</gene>
<evidence type="ECO:0000313" key="1">
    <source>
        <dbReference type="EMBL" id="EQD78059.1"/>
    </source>
</evidence>
<reference evidence="1" key="2">
    <citation type="journal article" date="2014" name="ISME J.">
        <title>Microbial stratification in low pH oxic and suboxic macroscopic growths along an acid mine drainage.</title>
        <authorList>
            <person name="Mendez-Garcia C."/>
            <person name="Mesa V."/>
            <person name="Sprenger R.R."/>
            <person name="Richter M."/>
            <person name="Diez M.S."/>
            <person name="Solano J."/>
            <person name="Bargiela R."/>
            <person name="Golyshina O.V."/>
            <person name="Manteca A."/>
            <person name="Ramos J.L."/>
            <person name="Gallego J.R."/>
            <person name="Llorente I."/>
            <person name="Martins Dos Santos V.A."/>
            <person name="Jensen O.N."/>
            <person name="Pelaez A.I."/>
            <person name="Sanchez J."/>
            <person name="Ferrer M."/>
        </authorList>
    </citation>
    <scope>NUCLEOTIDE SEQUENCE</scope>
</reference>
<feature type="non-terminal residue" evidence="1">
    <location>
        <position position="168"/>
    </location>
</feature>
<accession>T1D9E6</accession>
<organism evidence="1">
    <name type="scientific">mine drainage metagenome</name>
    <dbReference type="NCBI Taxonomy" id="410659"/>
    <lineage>
        <taxon>unclassified sequences</taxon>
        <taxon>metagenomes</taxon>
        <taxon>ecological metagenomes</taxon>
    </lineage>
</organism>
<protein>
    <submittedName>
        <fullName evidence="1">Transposase-like protein</fullName>
    </submittedName>
</protein>
<name>T1D9E6_9ZZZZ</name>
<proteinExistence type="predicted"/>
<reference evidence="1" key="1">
    <citation type="submission" date="2013-08" db="EMBL/GenBank/DDBJ databases">
        <authorList>
            <person name="Mendez C."/>
            <person name="Richter M."/>
            <person name="Ferrer M."/>
            <person name="Sanchez J."/>
        </authorList>
    </citation>
    <scope>NUCLEOTIDE SEQUENCE</scope>
</reference>